<dbReference type="InterPro" id="IPR005900">
    <property type="entry name" value="6-phosphogluconolactonase_DevB"/>
</dbReference>
<dbReference type="OrthoDB" id="9810967at2"/>
<dbReference type="InterPro" id="IPR006148">
    <property type="entry name" value="Glc/Gal-6P_isomerase"/>
</dbReference>
<dbReference type="EMBL" id="VUOA01000019">
    <property type="protein sequence ID" value="KAA2237567.1"/>
    <property type="molecule type" value="Genomic_DNA"/>
</dbReference>
<dbReference type="EC" id="3.1.1.31" evidence="5 7"/>
<gene>
    <name evidence="7 9" type="primary">pgl</name>
    <name evidence="9" type="ORF">F0L46_11330</name>
</gene>
<feature type="domain" description="Glucosamine/galactosamine-6-phosphate isomerase" evidence="8">
    <location>
        <begin position="14"/>
        <end position="215"/>
    </location>
</feature>
<dbReference type="GO" id="GO:0006098">
    <property type="term" value="P:pentose-phosphate shunt"/>
    <property type="evidence" value="ECO:0007669"/>
    <property type="project" value="UniProtKB-UniPathway"/>
</dbReference>
<evidence type="ECO:0000313" key="9">
    <source>
        <dbReference type="EMBL" id="KAA2237567.1"/>
    </source>
</evidence>
<evidence type="ECO:0000256" key="3">
    <source>
        <dbReference type="ARBA" id="ARBA00004961"/>
    </source>
</evidence>
<dbReference type="AlphaFoldDB" id="A0A5B2VHA9"/>
<dbReference type="NCBIfam" id="TIGR01198">
    <property type="entry name" value="pgl"/>
    <property type="match status" value="1"/>
</dbReference>
<dbReference type="SUPFAM" id="SSF100950">
    <property type="entry name" value="NagB/RpiA/CoA transferase-like"/>
    <property type="match status" value="1"/>
</dbReference>
<evidence type="ECO:0000256" key="6">
    <source>
        <dbReference type="ARBA" id="ARBA00020337"/>
    </source>
</evidence>
<comment type="pathway">
    <text evidence="3 7">Carbohydrate degradation; pentose phosphate pathway; D-ribulose 5-phosphate from D-glucose 6-phosphate (oxidative stage): step 2/3.</text>
</comment>
<dbReference type="CDD" id="cd01400">
    <property type="entry name" value="6PGL"/>
    <property type="match status" value="1"/>
</dbReference>
<name>A0A5B2VHA9_9HYPH</name>
<evidence type="ECO:0000256" key="1">
    <source>
        <dbReference type="ARBA" id="ARBA00000832"/>
    </source>
</evidence>
<evidence type="ECO:0000313" key="10">
    <source>
        <dbReference type="Proteomes" id="UP000323142"/>
    </source>
</evidence>
<dbReference type="PANTHER" id="PTHR11054">
    <property type="entry name" value="6-PHOSPHOGLUCONOLACTONASE"/>
    <property type="match status" value="1"/>
</dbReference>
<comment type="catalytic activity">
    <reaction evidence="1 7">
        <text>6-phospho-D-glucono-1,5-lactone + H2O = 6-phospho-D-gluconate + H(+)</text>
        <dbReference type="Rhea" id="RHEA:12556"/>
        <dbReference type="ChEBI" id="CHEBI:15377"/>
        <dbReference type="ChEBI" id="CHEBI:15378"/>
        <dbReference type="ChEBI" id="CHEBI:57955"/>
        <dbReference type="ChEBI" id="CHEBI:58759"/>
        <dbReference type="EC" id="3.1.1.31"/>
    </reaction>
</comment>
<evidence type="ECO:0000256" key="7">
    <source>
        <dbReference type="RuleBase" id="RU365095"/>
    </source>
</evidence>
<protein>
    <recommendedName>
        <fullName evidence="6 7">6-phosphogluconolactonase</fullName>
        <shortName evidence="7">6PGL</shortName>
        <ecNumber evidence="5 7">3.1.1.31</ecNumber>
    </recommendedName>
</protein>
<proteinExistence type="inferred from homology"/>
<dbReference type="InterPro" id="IPR037171">
    <property type="entry name" value="NagB/RpiA_transferase-like"/>
</dbReference>
<organism evidence="9 10">
    <name type="scientific">Salinarimonas soli</name>
    <dbReference type="NCBI Taxonomy" id="1638099"/>
    <lineage>
        <taxon>Bacteria</taxon>
        <taxon>Pseudomonadati</taxon>
        <taxon>Pseudomonadota</taxon>
        <taxon>Alphaproteobacteria</taxon>
        <taxon>Hyphomicrobiales</taxon>
        <taxon>Salinarimonadaceae</taxon>
        <taxon>Salinarimonas</taxon>
    </lineage>
</organism>
<keyword evidence="10" id="KW-1185">Reference proteome</keyword>
<dbReference type="RefSeq" id="WP_149817486.1">
    <property type="nucleotide sequence ID" value="NZ_VUOA01000019.1"/>
</dbReference>
<dbReference type="InterPro" id="IPR039104">
    <property type="entry name" value="6PGL"/>
</dbReference>
<sequence length="228" mass="24085">MSARIAVRRFPSIEEASAQLAEDVADELRRVLARAGEATLAVPGGTTPVPFLERLGAQGLPWERVLVLPTDERCVPPDHPRSNERMIRAALAPVREGRARFMPLRTEDPDPAAAARVLSGAMAGRGPIDVCVSGMGEDAHVASLFPGHPALSGDGEGAPVVVARPDGLDARLSLGPSLLAGARMRALLIAGLAKWAVLHEALESENRSRYPVRVLFGAPGSLKVYSAT</sequence>
<comment type="caution">
    <text evidence="9">The sequence shown here is derived from an EMBL/GenBank/DDBJ whole genome shotgun (WGS) entry which is preliminary data.</text>
</comment>
<dbReference type="Proteomes" id="UP000323142">
    <property type="component" value="Unassembled WGS sequence"/>
</dbReference>
<evidence type="ECO:0000259" key="8">
    <source>
        <dbReference type="Pfam" id="PF01182"/>
    </source>
</evidence>
<evidence type="ECO:0000256" key="4">
    <source>
        <dbReference type="ARBA" id="ARBA00010662"/>
    </source>
</evidence>
<accession>A0A5B2VHA9</accession>
<evidence type="ECO:0000256" key="5">
    <source>
        <dbReference type="ARBA" id="ARBA00013198"/>
    </source>
</evidence>
<dbReference type="GO" id="GO:0017057">
    <property type="term" value="F:6-phosphogluconolactonase activity"/>
    <property type="evidence" value="ECO:0007669"/>
    <property type="project" value="UniProtKB-UniRule"/>
</dbReference>
<dbReference type="UniPathway" id="UPA00115">
    <property type="reaction ID" value="UER00409"/>
</dbReference>
<comment type="function">
    <text evidence="2 7">Hydrolysis of 6-phosphogluconolactone to 6-phosphogluconate.</text>
</comment>
<dbReference type="Pfam" id="PF01182">
    <property type="entry name" value="Glucosamine_iso"/>
    <property type="match status" value="1"/>
</dbReference>
<reference evidence="9 10" key="1">
    <citation type="submission" date="2019-09" db="EMBL/GenBank/DDBJ databases">
        <title>Salinarimonas rosea gen. nov., sp. nov., a new member of the a-2 subgroup of the Proteobacteria.</title>
        <authorList>
            <person name="Liu J."/>
        </authorList>
    </citation>
    <scope>NUCLEOTIDE SEQUENCE [LARGE SCALE GENOMIC DNA]</scope>
    <source>
        <strain evidence="9 10">BN140002</strain>
    </source>
</reference>
<evidence type="ECO:0000256" key="2">
    <source>
        <dbReference type="ARBA" id="ARBA00002681"/>
    </source>
</evidence>
<dbReference type="GO" id="GO:0005975">
    <property type="term" value="P:carbohydrate metabolic process"/>
    <property type="evidence" value="ECO:0007669"/>
    <property type="project" value="UniProtKB-UniRule"/>
</dbReference>
<dbReference type="PANTHER" id="PTHR11054:SF0">
    <property type="entry name" value="6-PHOSPHOGLUCONOLACTONASE"/>
    <property type="match status" value="1"/>
</dbReference>
<reference evidence="9 10" key="2">
    <citation type="submission" date="2019-09" db="EMBL/GenBank/DDBJ databases">
        <authorList>
            <person name="Jin C."/>
        </authorList>
    </citation>
    <scope>NUCLEOTIDE SEQUENCE [LARGE SCALE GENOMIC DNA]</scope>
    <source>
        <strain evidence="9 10">BN140002</strain>
    </source>
</reference>
<keyword evidence="7 9" id="KW-0378">Hydrolase</keyword>
<dbReference type="Gene3D" id="3.40.50.1360">
    <property type="match status" value="1"/>
</dbReference>
<comment type="similarity">
    <text evidence="4 7">Belongs to the glucosamine/galactosamine-6-phosphate isomerase family. 6-phosphogluconolactonase subfamily.</text>
</comment>